<dbReference type="Proteomes" id="UP001418796">
    <property type="component" value="Unassembled WGS sequence"/>
</dbReference>
<dbReference type="PANTHER" id="PTHR43174:SF1">
    <property type="entry name" value="UDP-N-ACETYLGLUCOSAMINE 2-EPIMERASE"/>
    <property type="match status" value="1"/>
</dbReference>
<accession>A0ABU9VLS4</accession>
<dbReference type="InterPro" id="IPR029767">
    <property type="entry name" value="WecB-like"/>
</dbReference>
<evidence type="ECO:0000259" key="2">
    <source>
        <dbReference type="Pfam" id="PF02350"/>
    </source>
</evidence>
<proteinExistence type="inferred from homology"/>
<reference evidence="3 4" key="1">
    <citation type="submission" date="2024-03" db="EMBL/GenBank/DDBJ databases">
        <title>Bacilli Hybrid Assemblies.</title>
        <authorList>
            <person name="Kovac J."/>
        </authorList>
    </citation>
    <scope>NUCLEOTIDE SEQUENCE [LARGE SCALE GENOMIC DNA]</scope>
    <source>
        <strain evidence="3 4">FSL R7-0666</strain>
    </source>
</reference>
<dbReference type="SUPFAM" id="SSF53756">
    <property type="entry name" value="UDP-Glycosyltransferase/glycogen phosphorylase"/>
    <property type="match status" value="1"/>
</dbReference>
<dbReference type="CDD" id="cd03786">
    <property type="entry name" value="GTB_UDP-GlcNAc_2-Epimerase"/>
    <property type="match status" value="1"/>
</dbReference>
<dbReference type="InterPro" id="IPR003331">
    <property type="entry name" value="UDP_GlcNAc_Epimerase_2_dom"/>
</dbReference>
<dbReference type="Gene3D" id="3.40.50.2000">
    <property type="entry name" value="Glycogen Phosphorylase B"/>
    <property type="match status" value="2"/>
</dbReference>
<comment type="similarity">
    <text evidence="1">Belongs to the UDP-N-acetylglucosamine 2-epimerase family.</text>
</comment>
<dbReference type="EC" id="5.1.3.14" evidence="3"/>
<dbReference type="EMBL" id="JBCITK010000001">
    <property type="protein sequence ID" value="MEN0644858.1"/>
    <property type="molecule type" value="Genomic_DNA"/>
</dbReference>
<gene>
    <name evidence="3" type="primary">wecB</name>
    <name evidence="3" type="ORF">MKY91_17015</name>
</gene>
<feature type="domain" description="UDP-N-acetylglucosamine 2-epimerase" evidence="2">
    <location>
        <begin position="24"/>
        <end position="352"/>
    </location>
</feature>
<dbReference type="NCBIfam" id="TIGR00236">
    <property type="entry name" value="wecB"/>
    <property type="match status" value="1"/>
</dbReference>
<sequence length="356" mass="39696">MNILTVIGARPQFVKACMLSICFQNDPDMNEIVVHTGQHYDANMSDIFFDQLQMQKPHYHLGVGSGTHAEQTGAMLVKIEAILLKEKPDAVLVYGDTNSTLAASLAASKLHIPIIHVEAGLRSFNRRMPEEINRLLTDHLSTLLFCPSQVAADQLAKEGIQKGVYNTGDIMYDAVLHHRYEAIKQSTILLKHGLIPKKYYAATIHRAENTDSPKKLTAIMNAFAQVDLPVILPLHPRTKKMLTELKLAKTKNIHLIDPLHYFDMLSLMSQAKAILTDSGGIQKEAYMLKVPCVTLRDETEWTDTVQTGWNQLVDASAEKDIIEAVKNVTIPTAHPSLFGDGQSAKQMCELIKKHLK</sequence>
<comment type="caution">
    <text evidence="3">The sequence shown here is derived from an EMBL/GenBank/DDBJ whole genome shotgun (WGS) entry which is preliminary data.</text>
</comment>
<keyword evidence="1 3" id="KW-0413">Isomerase</keyword>
<dbReference type="Pfam" id="PF02350">
    <property type="entry name" value="Epimerase_2"/>
    <property type="match status" value="1"/>
</dbReference>
<evidence type="ECO:0000313" key="3">
    <source>
        <dbReference type="EMBL" id="MEN0644858.1"/>
    </source>
</evidence>
<dbReference type="RefSeq" id="WP_343131480.1">
    <property type="nucleotide sequence ID" value="NZ_JBCITK010000001.1"/>
</dbReference>
<organism evidence="3 4">
    <name type="scientific">Alkalicoccobacillus gibsonii</name>
    <dbReference type="NCBI Taxonomy" id="79881"/>
    <lineage>
        <taxon>Bacteria</taxon>
        <taxon>Bacillati</taxon>
        <taxon>Bacillota</taxon>
        <taxon>Bacilli</taxon>
        <taxon>Bacillales</taxon>
        <taxon>Bacillaceae</taxon>
        <taxon>Alkalicoccobacillus</taxon>
    </lineage>
</organism>
<protein>
    <submittedName>
        <fullName evidence="3">UDP-N-acetylglucosamine 2-epimerase (Non-hydrolyzing)</fullName>
        <ecNumber evidence="3">5.1.3.14</ecNumber>
    </submittedName>
</protein>
<evidence type="ECO:0000313" key="4">
    <source>
        <dbReference type="Proteomes" id="UP001418796"/>
    </source>
</evidence>
<evidence type="ECO:0000256" key="1">
    <source>
        <dbReference type="RuleBase" id="RU003513"/>
    </source>
</evidence>
<name>A0ABU9VLS4_9BACI</name>
<dbReference type="GO" id="GO:0008761">
    <property type="term" value="F:UDP-N-acetylglucosamine 2-epimerase activity"/>
    <property type="evidence" value="ECO:0007669"/>
    <property type="project" value="UniProtKB-EC"/>
</dbReference>
<keyword evidence="4" id="KW-1185">Reference proteome</keyword>
<dbReference type="PANTHER" id="PTHR43174">
    <property type="entry name" value="UDP-N-ACETYLGLUCOSAMINE 2-EPIMERASE"/>
    <property type="match status" value="1"/>
</dbReference>